<dbReference type="AlphaFoldDB" id="A0A0F9JQD1"/>
<dbReference type="Gene3D" id="3.30.420.40">
    <property type="match status" value="1"/>
</dbReference>
<dbReference type="SUPFAM" id="SSF53067">
    <property type="entry name" value="Actin-like ATPase domain"/>
    <property type="match status" value="2"/>
</dbReference>
<dbReference type="PANTHER" id="PTHR30005">
    <property type="entry name" value="EXOPOLYPHOSPHATASE"/>
    <property type="match status" value="1"/>
</dbReference>
<dbReference type="GO" id="GO:0016462">
    <property type="term" value="F:pyrophosphatase activity"/>
    <property type="evidence" value="ECO:0007669"/>
    <property type="project" value="TreeGrafter"/>
</dbReference>
<gene>
    <name evidence="2" type="ORF">LCGC14_1426260</name>
</gene>
<sequence>MKAASIDIGSNTVRLLVAEDEGGLIPVVHERAITRLAKGIDSTGRLDPEGASYTIETLKGFMDTALSHNIGPERLLIAATSALREADDSEEFVSEARRATGAVIRVLTESQEANATALGIMAGFPETSDAFLLDIGGGSTEAITVLGGKVRSWHSEMVGVLKLIDRHIPSNSSGPPGPPGKAALDALATECNFVASEIFKTLGAEAAMKDIEFIATAGTATTAASVDLALLEYDREIVNGHVIDRETLYGMFERLSLMSVSERGEVTGLEKGREDLIIPGLALTIGIMDIYGFAYMKVSD</sequence>
<dbReference type="EMBL" id="LAZR01009563">
    <property type="protein sequence ID" value="KKM71863.1"/>
    <property type="molecule type" value="Genomic_DNA"/>
</dbReference>
<proteinExistence type="predicted"/>
<dbReference type="InterPro" id="IPR003695">
    <property type="entry name" value="Ppx_GppA_N"/>
</dbReference>
<evidence type="ECO:0000259" key="1">
    <source>
        <dbReference type="Pfam" id="PF02541"/>
    </source>
</evidence>
<reference evidence="2" key="1">
    <citation type="journal article" date="2015" name="Nature">
        <title>Complex archaea that bridge the gap between prokaryotes and eukaryotes.</title>
        <authorList>
            <person name="Spang A."/>
            <person name="Saw J.H."/>
            <person name="Jorgensen S.L."/>
            <person name="Zaremba-Niedzwiedzka K."/>
            <person name="Martijn J."/>
            <person name="Lind A.E."/>
            <person name="van Eijk R."/>
            <person name="Schleper C."/>
            <person name="Guy L."/>
            <person name="Ettema T.J."/>
        </authorList>
    </citation>
    <scope>NUCLEOTIDE SEQUENCE</scope>
</reference>
<comment type="caution">
    <text evidence="2">The sequence shown here is derived from an EMBL/GenBank/DDBJ whole genome shotgun (WGS) entry which is preliminary data.</text>
</comment>
<name>A0A0F9JQD1_9ZZZZ</name>
<protein>
    <recommendedName>
        <fullName evidence="1">Ppx/GppA phosphatase N-terminal domain-containing protein</fullName>
    </recommendedName>
</protein>
<dbReference type="CDD" id="cd24054">
    <property type="entry name" value="ASKHA_NBD_AaPPX-GppA_MtPPX2-like"/>
    <property type="match status" value="1"/>
</dbReference>
<dbReference type="Gene3D" id="3.30.420.150">
    <property type="entry name" value="Exopolyphosphatase. Domain 2"/>
    <property type="match status" value="1"/>
</dbReference>
<organism evidence="2">
    <name type="scientific">marine sediment metagenome</name>
    <dbReference type="NCBI Taxonomy" id="412755"/>
    <lineage>
        <taxon>unclassified sequences</taxon>
        <taxon>metagenomes</taxon>
        <taxon>ecological metagenomes</taxon>
    </lineage>
</organism>
<dbReference type="InterPro" id="IPR043129">
    <property type="entry name" value="ATPase_NBD"/>
</dbReference>
<dbReference type="Pfam" id="PF02541">
    <property type="entry name" value="Ppx-GppA"/>
    <property type="match status" value="1"/>
</dbReference>
<evidence type="ECO:0000313" key="2">
    <source>
        <dbReference type="EMBL" id="KKM71863.1"/>
    </source>
</evidence>
<accession>A0A0F9JQD1</accession>
<feature type="domain" description="Ppx/GppA phosphatase N-terminal" evidence="1">
    <location>
        <begin position="17"/>
        <end position="299"/>
    </location>
</feature>
<feature type="non-terminal residue" evidence="2">
    <location>
        <position position="300"/>
    </location>
</feature>
<dbReference type="PANTHER" id="PTHR30005:SF0">
    <property type="entry name" value="RETROGRADE REGULATION PROTEIN 2"/>
    <property type="match status" value="1"/>
</dbReference>
<dbReference type="InterPro" id="IPR050273">
    <property type="entry name" value="GppA/Ppx_hydrolase"/>
</dbReference>